<accession>A0ABS8JGC2</accession>
<dbReference type="EMBL" id="JAJGAK010000001">
    <property type="protein sequence ID" value="MCC8362550.1"/>
    <property type="molecule type" value="Genomic_DNA"/>
</dbReference>
<evidence type="ECO:0000313" key="2">
    <source>
        <dbReference type="EMBL" id="MCC8362550.1"/>
    </source>
</evidence>
<evidence type="ECO:0000313" key="3">
    <source>
        <dbReference type="Proteomes" id="UP001165293"/>
    </source>
</evidence>
<sequence length="103" mass="11472">MNKIALCTLAIVAAATASSPAHADRDDRDVAVKCVAEYVESRWPWRATTPYVPDNTQFRFVCPGVSGARTIPQLYQLDYSMIGLPFKEPAPGNAVRYVVWLER</sequence>
<gene>
    <name evidence="2" type="ORF">LK996_05620</name>
</gene>
<keyword evidence="3" id="KW-1185">Reference proteome</keyword>
<comment type="caution">
    <text evidence="2">The sequence shown here is derived from an EMBL/GenBank/DDBJ whole genome shotgun (WGS) entry which is preliminary data.</text>
</comment>
<proteinExistence type="predicted"/>
<protein>
    <recommendedName>
        <fullName evidence="4">Secreted protein</fullName>
    </recommendedName>
</protein>
<feature type="signal peptide" evidence="1">
    <location>
        <begin position="1"/>
        <end position="23"/>
    </location>
</feature>
<evidence type="ECO:0000256" key="1">
    <source>
        <dbReference type="SAM" id="SignalP"/>
    </source>
</evidence>
<dbReference type="Proteomes" id="UP001165293">
    <property type="component" value="Unassembled WGS sequence"/>
</dbReference>
<reference evidence="2" key="1">
    <citation type="submission" date="2021-10" db="EMBL/GenBank/DDBJ databases">
        <authorList>
            <person name="Lyu M."/>
            <person name="Wang X."/>
            <person name="Meng X."/>
            <person name="Xu K."/>
        </authorList>
    </citation>
    <scope>NUCLEOTIDE SEQUENCE</scope>
    <source>
        <strain evidence="2">A6</strain>
    </source>
</reference>
<feature type="chain" id="PRO_5047331387" description="Secreted protein" evidence="1">
    <location>
        <begin position="24"/>
        <end position="103"/>
    </location>
</feature>
<keyword evidence="1" id="KW-0732">Signal</keyword>
<organism evidence="2 3">
    <name type="scientific">Noviluteimonas lactosilytica</name>
    <dbReference type="NCBI Taxonomy" id="2888523"/>
    <lineage>
        <taxon>Bacteria</taxon>
        <taxon>Pseudomonadati</taxon>
        <taxon>Pseudomonadota</taxon>
        <taxon>Gammaproteobacteria</taxon>
        <taxon>Lysobacterales</taxon>
        <taxon>Lysobacteraceae</taxon>
        <taxon>Noviluteimonas</taxon>
    </lineage>
</organism>
<evidence type="ECO:0008006" key="4">
    <source>
        <dbReference type="Google" id="ProtNLM"/>
    </source>
</evidence>
<dbReference type="RefSeq" id="WP_230526142.1">
    <property type="nucleotide sequence ID" value="NZ_JAJGAK010000001.1"/>
</dbReference>
<name>A0ABS8JGC2_9GAMM</name>